<dbReference type="Proteomes" id="UP000050783">
    <property type="component" value="Unassembled WGS sequence"/>
</dbReference>
<dbReference type="PANTHER" id="PTHR43364">
    <property type="entry name" value="NADH-SPECIFIC METHYLGLYOXAL REDUCTASE-RELATED"/>
    <property type="match status" value="1"/>
</dbReference>
<dbReference type="EC" id="1.1.1.-" evidence="4"/>
<organism evidence="4 5">
    <name type="scientific">Ruegeria atlantica</name>
    <dbReference type="NCBI Taxonomy" id="81569"/>
    <lineage>
        <taxon>Bacteria</taxon>
        <taxon>Pseudomonadati</taxon>
        <taxon>Pseudomonadota</taxon>
        <taxon>Alphaproteobacteria</taxon>
        <taxon>Rhodobacterales</taxon>
        <taxon>Roseobacteraceae</taxon>
        <taxon>Ruegeria</taxon>
    </lineage>
</organism>
<dbReference type="SUPFAM" id="SSF51430">
    <property type="entry name" value="NAD(P)-linked oxidoreductase"/>
    <property type="match status" value="1"/>
</dbReference>
<evidence type="ECO:0000259" key="2">
    <source>
        <dbReference type="Pfam" id="PF00248"/>
    </source>
</evidence>
<dbReference type="FunFam" id="3.20.20.100:FF:000004">
    <property type="entry name" value="Oxidoreductase, aldo/keto reductase"/>
    <property type="match status" value="1"/>
</dbReference>
<keyword evidence="6" id="KW-1185">Reference proteome</keyword>
<sequence>MDAVLSNDMLTREIGNSGIRASAIGLGTWAIGGWMWGGTVEAASIRAIQASIDNGITLIDTAPAYGQGLSEEIVGKAIKGRRDEIVLATKCGLVWHTQKGNHFFDYDGAPVHRYLGKDAIVYEVEQSLKRLGTDVIDHYITHWQDPTTSIDETMEALEQLKTQGKIRSIGASNTSPQDVAQYVQAGQLDAIQEEYSMVKRDLEQSLVPVCLENKVSILSYSSLALGLLSGKIGPDRQFGGDDQRKDNPRFSMANREKVAALMQAIEPVADHHSATKAQIIIAWTLQQPGITFSLCGARNEQQAAENAKAGRLRLNAAEIETINAAAAVHLTNLDG</sequence>
<dbReference type="CDD" id="cd19149">
    <property type="entry name" value="AKR_AKR11B2"/>
    <property type="match status" value="1"/>
</dbReference>
<dbReference type="RefSeq" id="WP_058271425.1">
    <property type="nucleotide sequence ID" value="NZ_CYPS01000008.1"/>
</dbReference>
<dbReference type="Gene3D" id="3.20.20.100">
    <property type="entry name" value="NADP-dependent oxidoreductase domain"/>
    <property type="match status" value="1"/>
</dbReference>
<dbReference type="OrthoDB" id="9803483at2"/>
<evidence type="ECO:0000313" key="6">
    <source>
        <dbReference type="Proteomes" id="UP000050786"/>
    </source>
</evidence>
<dbReference type="Proteomes" id="UP000050786">
    <property type="component" value="Unassembled WGS sequence"/>
</dbReference>
<evidence type="ECO:0000313" key="3">
    <source>
        <dbReference type="EMBL" id="CUH41278.1"/>
    </source>
</evidence>
<evidence type="ECO:0000313" key="4">
    <source>
        <dbReference type="EMBL" id="CUH49032.1"/>
    </source>
</evidence>
<evidence type="ECO:0000256" key="1">
    <source>
        <dbReference type="ARBA" id="ARBA00023002"/>
    </source>
</evidence>
<dbReference type="AlphaFoldDB" id="A0A0P1EGN3"/>
<dbReference type="PRINTS" id="PR00069">
    <property type="entry name" value="ALDKETRDTASE"/>
</dbReference>
<dbReference type="GO" id="GO:0016491">
    <property type="term" value="F:oxidoreductase activity"/>
    <property type="evidence" value="ECO:0007669"/>
    <property type="project" value="UniProtKB-KW"/>
</dbReference>
<dbReference type="EMBL" id="CYPS01000008">
    <property type="protein sequence ID" value="CUH41278.1"/>
    <property type="molecule type" value="Genomic_DNA"/>
</dbReference>
<evidence type="ECO:0000313" key="5">
    <source>
        <dbReference type="Proteomes" id="UP000050783"/>
    </source>
</evidence>
<protein>
    <submittedName>
        <fullName evidence="4">General stress protein 69</fullName>
        <ecNumber evidence="4">1.1.1.-</ecNumber>
    </submittedName>
</protein>
<feature type="domain" description="NADP-dependent oxidoreductase" evidence="2">
    <location>
        <begin position="23"/>
        <end position="325"/>
    </location>
</feature>
<dbReference type="EMBL" id="CYPU01000054">
    <property type="protein sequence ID" value="CUH49032.1"/>
    <property type="molecule type" value="Genomic_DNA"/>
</dbReference>
<keyword evidence="1 4" id="KW-0560">Oxidoreductase</keyword>
<reference evidence="6" key="1">
    <citation type="submission" date="2015-09" db="EMBL/GenBank/DDBJ databases">
        <authorList>
            <person name="Rodrigo-Torres L."/>
            <person name="Arahal D.R."/>
        </authorList>
    </citation>
    <scope>NUCLEOTIDE SEQUENCE [LARGE SCALE GENOMIC DNA]</scope>
    <source>
        <strain evidence="6">CECT 4293</strain>
    </source>
</reference>
<dbReference type="Pfam" id="PF00248">
    <property type="entry name" value="Aldo_ket_red"/>
    <property type="match status" value="1"/>
</dbReference>
<dbReference type="InterPro" id="IPR023210">
    <property type="entry name" value="NADP_OxRdtase_dom"/>
</dbReference>
<dbReference type="GeneID" id="55494386"/>
<name>A0A0P1EGN3_9RHOB</name>
<dbReference type="PANTHER" id="PTHR43364:SF4">
    <property type="entry name" value="NAD(P)-LINKED OXIDOREDUCTASE SUPERFAMILY PROTEIN"/>
    <property type="match status" value="1"/>
</dbReference>
<dbReference type="GO" id="GO:0005829">
    <property type="term" value="C:cytosol"/>
    <property type="evidence" value="ECO:0007669"/>
    <property type="project" value="TreeGrafter"/>
</dbReference>
<gene>
    <name evidence="4" type="primary">yhdN_2</name>
    <name evidence="3" type="synonym">yhdN_1</name>
    <name evidence="4" type="ORF">RUA4292_03226</name>
    <name evidence="3" type="ORF">RUM4293_00146</name>
</gene>
<reference evidence="4 5" key="2">
    <citation type="submission" date="2015-09" db="EMBL/GenBank/DDBJ databases">
        <authorList>
            <consortium name="Swine Surveillance"/>
        </authorList>
    </citation>
    <scope>NUCLEOTIDE SEQUENCE [LARGE SCALE GENOMIC DNA]</scope>
    <source>
        <strain evidence="4 5">CECT 4292</strain>
        <strain evidence="3">CECT 4293</strain>
    </source>
</reference>
<accession>A0A0P1EGN3</accession>
<dbReference type="InterPro" id="IPR020471">
    <property type="entry name" value="AKR"/>
</dbReference>
<proteinExistence type="predicted"/>
<dbReference type="STRING" id="81569.RUM4293_00146"/>
<dbReference type="InterPro" id="IPR050523">
    <property type="entry name" value="AKR_Detox_Biosynth"/>
</dbReference>
<dbReference type="InterPro" id="IPR036812">
    <property type="entry name" value="NAD(P)_OxRdtase_dom_sf"/>
</dbReference>